<feature type="domain" description="EGF-like" evidence="16">
    <location>
        <begin position="499"/>
        <end position="539"/>
    </location>
</feature>
<feature type="domain" description="CUB" evidence="15">
    <location>
        <begin position="542"/>
        <end position="655"/>
    </location>
</feature>
<evidence type="ECO:0000313" key="19">
    <source>
        <dbReference type="Proteomes" id="UP001175271"/>
    </source>
</evidence>
<keyword evidence="9" id="KW-0865">Zymogen</keyword>
<dbReference type="GO" id="GO:0006508">
    <property type="term" value="P:proteolysis"/>
    <property type="evidence" value="ECO:0007669"/>
    <property type="project" value="UniProtKB-KW"/>
</dbReference>
<dbReference type="FunFam" id="2.60.120.290:FF:000005">
    <property type="entry name" value="Procollagen C-endopeptidase enhancer 1"/>
    <property type="match status" value="2"/>
</dbReference>
<feature type="chain" id="PRO_5041486965" description="Metalloendopeptidase" evidence="14">
    <location>
        <begin position="20"/>
        <end position="1262"/>
    </location>
</feature>
<dbReference type="InterPro" id="IPR049883">
    <property type="entry name" value="NOTCH1_EGF-like"/>
</dbReference>
<evidence type="ECO:0000256" key="11">
    <source>
        <dbReference type="ARBA" id="ARBA00023180"/>
    </source>
</evidence>
<feature type="domain" description="CUB" evidence="15">
    <location>
        <begin position="699"/>
        <end position="811"/>
    </location>
</feature>
<organism evidence="18 19">
    <name type="scientific">Steinernema hermaphroditum</name>
    <dbReference type="NCBI Taxonomy" id="289476"/>
    <lineage>
        <taxon>Eukaryota</taxon>
        <taxon>Metazoa</taxon>
        <taxon>Ecdysozoa</taxon>
        <taxon>Nematoda</taxon>
        <taxon>Chromadorea</taxon>
        <taxon>Rhabditida</taxon>
        <taxon>Tylenchina</taxon>
        <taxon>Panagrolaimomorpha</taxon>
        <taxon>Strongyloidoidea</taxon>
        <taxon>Steinernematidae</taxon>
        <taxon>Steinernema</taxon>
    </lineage>
</organism>
<dbReference type="CDD" id="cd04281">
    <property type="entry name" value="ZnMc_BMP1_TLD"/>
    <property type="match status" value="1"/>
</dbReference>
<comment type="caution">
    <text evidence="18">The sequence shown here is derived from an EMBL/GenBank/DDBJ whole genome shotgun (WGS) entry which is preliminary data.</text>
</comment>
<dbReference type="SUPFAM" id="SSF57196">
    <property type="entry name" value="EGF/Laminin"/>
    <property type="match status" value="2"/>
</dbReference>
<feature type="signal peptide" evidence="14">
    <location>
        <begin position="1"/>
        <end position="19"/>
    </location>
</feature>
<sequence length="1262" mass="143887">MFGAVAVLLSVLLIDGGIAAHSLQDLQNLRFLYDSGKRGLGLAPSKAAYRIGDMVFDYDPFHRPFRKRNSRAATSRRERIWPHGVIPYEINGNFSGEHKSLFQKAMRHWENVTCLSFVPRQPSHENYIVFTVDKCGCCSYVGRRGDGPQAVSIGKNCDKFGIVVHELGHAVGFWHEHTRPDRDKYVDIFYKSIQTAQDYNFDKSKPEEVDSLGETYDYASIMHYARDTFSKAPYLDTILPKQPTLGERPEIGQRIKLSEGDIRQTNKLYRCPTCGQTLLEEYGELSATPRSTNCQWRVVAAQGEMVVLNISTNFLPLPSSSCAGERDNFIIIRDGHFSGSPIIDKICGGVRSRTYASTGNRLFIQLRKHPSVLPPPGFANYGVVCGGSLTADEGIIESPRFPEYYSSDANCVWAITVPVGFRVAVKFQYFHVEQHKDCIYDRLEFYEGHVERKDRRLGRFCGTNVPESIQTESENQMLVKFASDSSVQKPGFQFEFVKEFDECASGTHQCEHRCVNQIGRYTCECMIGYSLRADGKTCEPTCGGVIKASNGSFQTPNFPVRYEPNTECTWELEADEGHQIIVNFTHFNVEGLKTECAYDYVKIGKITGSQHAFEKLCGDYHEPFVVTSLTNKLRVSFVSDSSVEKTGFGAYFLTDFDECQYGQHQCDHICVNTIGSYKCLCENGYVLAPDGRNCKEGGCAFQLNDPSGVITSPNFPDEYSNFKRCQWHFVTTPGHRLALTFDEFVLEEDRSCSYDRVEVFDGGDSRSAVLGAFCGLRRPPKLVSTSNELFVVMQSDSTVTRRGFRAYYESECGSVLSATRSVGYIYSHARYSDNKYDKKLNCRWEISSSDRNQGVELRFTQFAVEMGTSCEYDYVAIYDGSVATENNKFGQFCGDKIPPVFVSTSQVVVVEFVTDDSVEQKGFVLEYRATAPSGQRNRFSPYTHNRMFQMIQGGWNDGASWMSRLPPTVTSRSIRDIKIPGSHDSAAFELFINMKCAKDNSSAVQFIGNNIPPSRRIIRRWAITQHLTIKDQLNLGIRYLDLRVSRSTHDPNVPYRMVHTLFGRPLEHIFESVKEFLDENLNEFVILDINHIYSMRGDVDIDSIINHIHKIFGRRRLCPPQELSTITVDYMRENKYQLIVLMSECDWKESETRIWCQDWIRSPYADTNKLKLLFPFIEHHLRHASHQRLHVTQGILTPRFWDIVKGVFVRGASLERRLASKCTEATVQWIERKKEELNYNIVICDFVEKFNYCDTVIELNYL</sequence>
<dbReference type="Gene3D" id="3.20.20.190">
    <property type="entry name" value="Phosphatidylinositol (PI) phosphodiesterase"/>
    <property type="match status" value="1"/>
</dbReference>
<feature type="domain" description="CUB" evidence="15">
    <location>
        <begin position="385"/>
        <end position="499"/>
    </location>
</feature>
<proteinExistence type="predicted"/>
<dbReference type="FunFam" id="2.10.25.10:FF:000010">
    <property type="entry name" value="Pro-epidermal growth factor"/>
    <property type="match status" value="1"/>
</dbReference>
<keyword evidence="6 13" id="KW-0378">Hydrolase</keyword>
<dbReference type="AlphaFoldDB" id="A0AA39ICE2"/>
<evidence type="ECO:0000256" key="10">
    <source>
        <dbReference type="ARBA" id="ARBA00023157"/>
    </source>
</evidence>
<dbReference type="CDD" id="cd00054">
    <property type="entry name" value="EGF_CA"/>
    <property type="match status" value="2"/>
</dbReference>
<dbReference type="SUPFAM" id="SSF51695">
    <property type="entry name" value="PLC-like phosphodiesterases"/>
    <property type="match status" value="1"/>
</dbReference>
<dbReference type="InterPro" id="IPR000742">
    <property type="entry name" value="EGF"/>
</dbReference>
<dbReference type="EMBL" id="JAUCMV010000002">
    <property type="protein sequence ID" value="KAK0420414.1"/>
    <property type="molecule type" value="Genomic_DNA"/>
</dbReference>
<dbReference type="InterPro" id="IPR017946">
    <property type="entry name" value="PLC-like_Pdiesterase_TIM-brl"/>
</dbReference>
<dbReference type="PROSITE" id="PS51864">
    <property type="entry name" value="ASTACIN"/>
    <property type="match status" value="1"/>
</dbReference>
<evidence type="ECO:0000313" key="18">
    <source>
        <dbReference type="EMBL" id="KAK0420414.1"/>
    </source>
</evidence>
<dbReference type="InterPro" id="IPR001881">
    <property type="entry name" value="EGF-like_Ca-bd_dom"/>
</dbReference>
<keyword evidence="2 13" id="KW-0645">Protease</keyword>
<dbReference type="InterPro" id="IPR035914">
    <property type="entry name" value="Sperma_CUB_dom_sf"/>
</dbReference>
<dbReference type="Gene3D" id="3.40.390.10">
    <property type="entry name" value="Collagenase (Catalytic Domain)"/>
    <property type="match status" value="1"/>
</dbReference>
<dbReference type="PROSITE" id="PS00010">
    <property type="entry name" value="ASX_HYDROXYL"/>
    <property type="match status" value="2"/>
</dbReference>
<dbReference type="SMART" id="SM00042">
    <property type="entry name" value="CUB"/>
    <property type="match status" value="5"/>
</dbReference>
<dbReference type="CDD" id="cd00041">
    <property type="entry name" value="CUB"/>
    <property type="match status" value="5"/>
</dbReference>
<evidence type="ECO:0000256" key="4">
    <source>
        <dbReference type="ARBA" id="ARBA00022729"/>
    </source>
</evidence>
<feature type="domain" description="EGF-like" evidence="16">
    <location>
        <begin position="655"/>
        <end position="695"/>
    </location>
</feature>
<feature type="active site" evidence="13">
    <location>
        <position position="166"/>
    </location>
</feature>
<protein>
    <recommendedName>
        <fullName evidence="14">Metalloendopeptidase</fullName>
        <ecNumber evidence="14">3.4.24.-</ecNumber>
    </recommendedName>
</protein>
<dbReference type="PANTHER" id="PTHR24251">
    <property type="entry name" value="OVOCHYMASE-RELATED"/>
    <property type="match status" value="1"/>
</dbReference>
<dbReference type="Pfam" id="PF01400">
    <property type="entry name" value="Astacin"/>
    <property type="match status" value="1"/>
</dbReference>
<evidence type="ECO:0000256" key="12">
    <source>
        <dbReference type="PROSITE-ProRule" id="PRU00076"/>
    </source>
</evidence>
<evidence type="ECO:0000259" key="16">
    <source>
        <dbReference type="PROSITE" id="PS50026"/>
    </source>
</evidence>
<dbReference type="InterPro" id="IPR000152">
    <property type="entry name" value="EGF-type_Asp/Asn_hydroxyl_site"/>
</dbReference>
<dbReference type="EC" id="3.4.24.-" evidence="14"/>
<keyword evidence="1 12" id="KW-0245">EGF-like domain</keyword>
<dbReference type="PROSITE" id="PS01186">
    <property type="entry name" value="EGF_2"/>
    <property type="match status" value="2"/>
</dbReference>
<evidence type="ECO:0000256" key="9">
    <source>
        <dbReference type="ARBA" id="ARBA00023145"/>
    </source>
</evidence>
<dbReference type="Gene3D" id="2.60.120.290">
    <property type="entry name" value="Spermadhesin, CUB domain"/>
    <property type="match status" value="5"/>
</dbReference>
<reference evidence="18" key="1">
    <citation type="submission" date="2023-06" db="EMBL/GenBank/DDBJ databases">
        <title>Genomic analysis of the entomopathogenic nematode Steinernema hermaphroditum.</title>
        <authorList>
            <person name="Schwarz E.M."/>
            <person name="Heppert J.K."/>
            <person name="Baniya A."/>
            <person name="Schwartz H.T."/>
            <person name="Tan C.-H."/>
            <person name="Antoshechkin I."/>
            <person name="Sternberg P.W."/>
            <person name="Goodrich-Blair H."/>
            <person name="Dillman A.R."/>
        </authorList>
    </citation>
    <scope>NUCLEOTIDE SEQUENCE</scope>
    <source>
        <strain evidence="18">PS9179</strain>
        <tissue evidence="18">Whole animal</tissue>
    </source>
</reference>
<evidence type="ECO:0000256" key="8">
    <source>
        <dbReference type="ARBA" id="ARBA00023049"/>
    </source>
</evidence>
<feature type="disulfide bond" evidence="13">
    <location>
        <begin position="137"/>
        <end position="138"/>
    </location>
</feature>
<evidence type="ECO:0000256" key="14">
    <source>
        <dbReference type="RuleBase" id="RU361183"/>
    </source>
</evidence>
<evidence type="ECO:0000256" key="1">
    <source>
        <dbReference type="ARBA" id="ARBA00022536"/>
    </source>
</evidence>
<keyword evidence="7 13" id="KW-0862">Zinc</keyword>
<dbReference type="GO" id="GO:0004222">
    <property type="term" value="F:metalloendopeptidase activity"/>
    <property type="evidence" value="ECO:0007669"/>
    <property type="project" value="UniProtKB-UniRule"/>
</dbReference>
<evidence type="ECO:0000256" key="2">
    <source>
        <dbReference type="ARBA" id="ARBA00022670"/>
    </source>
</evidence>
<dbReference type="InterPro" id="IPR000859">
    <property type="entry name" value="CUB_dom"/>
</dbReference>
<feature type="binding site" evidence="13">
    <location>
        <position position="165"/>
    </location>
    <ligand>
        <name>Zn(2+)</name>
        <dbReference type="ChEBI" id="CHEBI:29105"/>
        <note>catalytic</note>
    </ligand>
</feature>
<gene>
    <name evidence="18" type="ORF">QR680_014670</name>
</gene>
<dbReference type="InterPro" id="IPR024079">
    <property type="entry name" value="MetalloPept_cat_dom_sf"/>
</dbReference>
<dbReference type="PROSITE" id="PS50026">
    <property type="entry name" value="EGF_3"/>
    <property type="match status" value="2"/>
</dbReference>
<feature type="binding site" evidence="13">
    <location>
        <position position="175"/>
    </location>
    <ligand>
        <name>Zn(2+)</name>
        <dbReference type="ChEBI" id="CHEBI:29105"/>
        <note>catalytic</note>
    </ligand>
</feature>
<dbReference type="GO" id="GO:0008270">
    <property type="term" value="F:zinc ion binding"/>
    <property type="evidence" value="ECO:0007669"/>
    <property type="project" value="UniProtKB-UniRule"/>
</dbReference>
<evidence type="ECO:0000256" key="5">
    <source>
        <dbReference type="ARBA" id="ARBA00022737"/>
    </source>
</evidence>
<dbReference type="Proteomes" id="UP001175271">
    <property type="component" value="Unassembled WGS sequence"/>
</dbReference>
<name>A0AA39ICE2_9BILA</name>
<evidence type="ECO:0000259" key="15">
    <source>
        <dbReference type="PROSITE" id="PS01180"/>
    </source>
</evidence>
<dbReference type="FunFam" id="3.40.390.10:FF:000004">
    <property type="entry name" value="Metalloendopeptidase"/>
    <property type="match status" value="1"/>
</dbReference>
<evidence type="ECO:0000256" key="13">
    <source>
        <dbReference type="PROSITE-ProRule" id="PRU01211"/>
    </source>
</evidence>
<comment type="caution">
    <text evidence="12">Lacks conserved residue(s) required for the propagation of feature annotation.</text>
</comment>
<dbReference type="FunFam" id="2.60.120.290:FF:000013">
    <property type="entry name" value="Membrane frizzled-related protein"/>
    <property type="match status" value="2"/>
</dbReference>
<dbReference type="Pfam" id="PF07645">
    <property type="entry name" value="EGF_CA"/>
    <property type="match status" value="2"/>
</dbReference>
<keyword evidence="8 13" id="KW-0482">Metalloprotease</keyword>
<dbReference type="InterPro" id="IPR034036">
    <property type="entry name" value="ZnMP_TLD/BMP1"/>
</dbReference>
<dbReference type="SMART" id="SM00179">
    <property type="entry name" value="EGF_CA"/>
    <property type="match status" value="2"/>
</dbReference>
<dbReference type="SMART" id="SM00235">
    <property type="entry name" value="ZnMc"/>
    <property type="match status" value="1"/>
</dbReference>
<dbReference type="Gene3D" id="2.10.25.10">
    <property type="entry name" value="Laminin"/>
    <property type="match status" value="2"/>
</dbReference>
<evidence type="ECO:0000259" key="17">
    <source>
        <dbReference type="PROSITE" id="PS51864"/>
    </source>
</evidence>
<keyword evidence="11" id="KW-0325">Glycoprotein</keyword>
<keyword evidence="4 14" id="KW-0732">Signal</keyword>
<feature type="disulfide bond" evidence="13">
    <location>
        <begin position="135"/>
        <end position="157"/>
    </location>
</feature>
<accession>A0AA39ICE2</accession>
<dbReference type="SUPFAM" id="SSF55486">
    <property type="entry name" value="Metalloproteases ('zincins'), catalytic domain"/>
    <property type="match status" value="1"/>
</dbReference>
<dbReference type="GO" id="GO:0008081">
    <property type="term" value="F:phosphoric diester hydrolase activity"/>
    <property type="evidence" value="ECO:0007669"/>
    <property type="project" value="InterPro"/>
</dbReference>
<keyword evidence="19" id="KW-1185">Reference proteome</keyword>
<evidence type="ECO:0000256" key="7">
    <source>
        <dbReference type="ARBA" id="ARBA00022833"/>
    </source>
</evidence>
<keyword evidence="5" id="KW-0677">Repeat</keyword>
<dbReference type="Pfam" id="PF00431">
    <property type="entry name" value="CUB"/>
    <property type="match status" value="5"/>
</dbReference>
<dbReference type="GO" id="GO:0005509">
    <property type="term" value="F:calcium ion binding"/>
    <property type="evidence" value="ECO:0007669"/>
    <property type="project" value="InterPro"/>
</dbReference>
<dbReference type="GO" id="GO:0006629">
    <property type="term" value="P:lipid metabolic process"/>
    <property type="evidence" value="ECO:0007669"/>
    <property type="project" value="InterPro"/>
</dbReference>
<feature type="domain" description="Peptidase M12A" evidence="17">
    <location>
        <begin position="72"/>
        <end position="272"/>
    </location>
</feature>
<dbReference type="PROSITE" id="PS01180">
    <property type="entry name" value="CUB"/>
    <property type="match status" value="5"/>
</dbReference>
<evidence type="ECO:0000256" key="3">
    <source>
        <dbReference type="ARBA" id="ARBA00022723"/>
    </source>
</evidence>
<keyword evidence="10 13" id="KW-1015">Disulfide bond</keyword>
<dbReference type="SMART" id="SM00181">
    <property type="entry name" value="EGF"/>
    <property type="match status" value="2"/>
</dbReference>
<dbReference type="SUPFAM" id="SSF49854">
    <property type="entry name" value="Spermadhesin, CUB domain"/>
    <property type="match status" value="5"/>
</dbReference>
<keyword evidence="3 13" id="KW-0479">Metal-binding</keyword>
<dbReference type="InterPro" id="IPR001506">
    <property type="entry name" value="Peptidase_M12A"/>
</dbReference>
<dbReference type="PRINTS" id="PR00480">
    <property type="entry name" value="ASTACIN"/>
</dbReference>
<feature type="binding site" evidence="13">
    <location>
        <position position="169"/>
    </location>
    <ligand>
        <name>Zn(2+)</name>
        <dbReference type="ChEBI" id="CHEBI:29105"/>
        <note>catalytic</note>
    </ligand>
</feature>
<comment type="cofactor">
    <cofactor evidence="13 14">
        <name>Zn(2+)</name>
        <dbReference type="ChEBI" id="CHEBI:29105"/>
    </cofactor>
    <text evidence="13 14">Binds 1 zinc ion per subunit.</text>
</comment>
<dbReference type="InterPro" id="IPR018097">
    <property type="entry name" value="EGF_Ca-bd_CS"/>
</dbReference>
<dbReference type="PROSITE" id="PS01187">
    <property type="entry name" value="EGF_CA"/>
    <property type="match status" value="2"/>
</dbReference>
<evidence type="ECO:0000256" key="6">
    <source>
        <dbReference type="ARBA" id="ARBA00022801"/>
    </source>
</evidence>
<dbReference type="InterPro" id="IPR006026">
    <property type="entry name" value="Peptidase_Metallo"/>
</dbReference>
<feature type="domain" description="CUB" evidence="15">
    <location>
        <begin position="812"/>
        <end position="930"/>
    </location>
</feature>
<feature type="domain" description="CUB" evidence="15">
    <location>
        <begin position="274"/>
        <end position="385"/>
    </location>
</feature>